<evidence type="ECO:0000256" key="4">
    <source>
        <dbReference type="ARBA" id="ARBA00023163"/>
    </source>
</evidence>
<dbReference type="PROSITE" id="PS50931">
    <property type="entry name" value="HTH_LYSR"/>
    <property type="match status" value="1"/>
</dbReference>
<keyword evidence="3" id="KW-0238">DNA-binding</keyword>
<protein>
    <submittedName>
        <fullName evidence="6">LysR family transcriptional regulator</fullName>
    </submittedName>
</protein>
<sequence>MRLNKLDLNQLVVLDAVLSERSVKRAAERLFLSPPAASCALARLRDYFKDELLVQIGKTMVLTPRAESMQKPVREVLLQIQAIITTDPSFVPMTSTRKITIEASDYVMNVFLGEVLRRAWHEAPHMQFDLRLIGTQSLANLDNGEVDMLIGPDFYKAPGHPSEPLFEDTWSCLSWIGNEDVREELSLDAYLSLGHVIIEWGAGRLTTSDERVIAKHEYVRRREVMAPNFTVVPQLLLGTRRIATVQTRLAKLLALSHPLRLLPCPLPMPVLAETLQWHKYQEHDPAIAWFRDLLRRVAGTLD</sequence>
<name>A0ABT2C3J0_9BURK</name>
<comment type="caution">
    <text evidence="6">The sequence shown here is derived from an EMBL/GenBank/DDBJ whole genome shotgun (WGS) entry which is preliminary data.</text>
</comment>
<gene>
    <name evidence="6" type="ORF">NX786_17865</name>
</gene>
<reference evidence="6" key="1">
    <citation type="submission" date="2022-08" db="EMBL/GenBank/DDBJ databases">
        <title>Reclassification of Massilia species as members of the genera Telluria, Duganella, Pseudoduganella, Mokoshia gen. nov. and Zemynaea gen. nov. using orthogonal and non-orthogonal genome-based approaches.</title>
        <authorList>
            <person name="Bowman J.P."/>
        </authorList>
    </citation>
    <scope>NUCLEOTIDE SEQUENCE</scope>
    <source>
        <strain evidence="6">LMG 11547</strain>
    </source>
</reference>
<dbReference type="Pfam" id="PF00126">
    <property type="entry name" value="HTH_1"/>
    <property type="match status" value="1"/>
</dbReference>
<dbReference type="RefSeq" id="WP_259450285.1">
    <property type="nucleotide sequence ID" value="NZ_CP119520.1"/>
</dbReference>
<dbReference type="InterPro" id="IPR050389">
    <property type="entry name" value="LysR-type_TF"/>
</dbReference>
<accession>A0ABT2C3J0</accession>
<evidence type="ECO:0000259" key="5">
    <source>
        <dbReference type="PROSITE" id="PS50931"/>
    </source>
</evidence>
<dbReference type="Gene3D" id="3.40.190.10">
    <property type="entry name" value="Periplasmic binding protein-like II"/>
    <property type="match status" value="2"/>
</dbReference>
<evidence type="ECO:0000313" key="7">
    <source>
        <dbReference type="Proteomes" id="UP001165263"/>
    </source>
</evidence>
<evidence type="ECO:0000256" key="2">
    <source>
        <dbReference type="ARBA" id="ARBA00023015"/>
    </source>
</evidence>
<evidence type="ECO:0000256" key="1">
    <source>
        <dbReference type="ARBA" id="ARBA00009437"/>
    </source>
</evidence>
<dbReference type="InterPro" id="IPR005119">
    <property type="entry name" value="LysR_subst-bd"/>
</dbReference>
<dbReference type="InterPro" id="IPR000847">
    <property type="entry name" value="LysR_HTH_N"/>
</dbReference>
<keyword evidence="7" id="KW-1185">Reference proteome</keyword>
<evidence type="ECO:0000256" key="3">
    <source>
        <dbReference type="ARBA" id="ARBA00023125"/>
    </source>
</evidence>
<dbReference type="SUPFAM" id="SSF53850">
    <property type="entry name" value="Periplasmic binding protein-like II"/>
    <property type="match status" value="1"/>
</dbReference>
<keyword evidence="4" id="KW-0804">Transcription</keyword>
<dbReference type="PANTHER" id="PTHR30118">
    <property type="entry name" value="HTH-TYPE TRANSCRIPTIONAL REGULATOR LEUO-RELATED"/>
    <property type="match status" value="1"/>
</dbReference>
<dbReference type="Pfam" id="PF03466">
    <property type="entry name" value="LysR_substrate"/>
    <property type="match status" value="1"/>
</dbReference>
<keyword evidence="2" id="KW-0805">Transcription regulation</keyword>
<proteinExistence type="inferred from homology"/>
<dbReference type="EMBL" id="JANUHC010000006">
    <property type="protein sequence ID" value="MCS0631204.1"/>
    <property type="molecule type" value="Genomic_DNA"/>
</dbReference>
<dbReference type="InterPro" id="IPR036390">
    <property type="entry name" value="WH_DNA-bd_sf"/>
</dbReference>
<dbReference type="PANTHER" id="PTHR30118:SF6">
    <property type="entry name" value="HTH-TYPE TRANSCRIPTIONAL REGULATOR LEUO"/>
    <property type="match status" value="1"/>
</dbReference>
<organism evidence="6 7">
    <name type="scientific">Telluria mixta</name>
    <dbReference type="NCBI Taxonomy" id="34071"/>
    <lineage>
        <taxon>Bacteria</taxon>
        <taxon>Pseudomonadati</taxon>
        <taxon>Pseudomonadota</taxon>
        <taxon>Betaproteobacteria</taxon>
        <taxon>Burkholderiales</taxon>
        <taxon>Oxalobacteraceae</taxon>
        <taxon>Telluria group</taxon>
        <taxon>Telluria</taxon>
    </lineage>
</organism>
<dbReference type="InterPro" id="IPR036388">
    <property type="entry name" value="WH-like_DNA-bd_sf"/>
</dbReference>
<evidence type="ECO:0000313" key="6">
    <source>
        <dbReference type="EMBL" id="MCS0631204.1"/>
    </source>
</evidence>
<dbReference type="Proteomes" id="UP001165263">
    <property type="component" value="Unassembled WGS sequence"/>
</dbReference>
<dbReference type="SUPFAM" id="SSF46785">
    <property type="entry name" value="Winged helix' DNA-binding domain"/>
    <property type="match status" value="1"/>
</dbReference>
<feature type="domain" description="HTH lysR-type" evidence="5">
    <location>
        <begin position="6"/>
        <end position="63"/>
    </location>
</feature>
<comment type="similarity">
    <text evidence="1">Belongs to the LysR transcriptional regulatory family.</text>
</comment>
<dbReference type="Gene3D" id="1.10.10.10">
    <property type="entry name" value="Winged helix-like DNA-binding domain superfamily/Winged helix DNA-binding domain"/>
    <property type="match status" value="1"/>
</dbReference>